<organism evidence="3 4">
    <name type="scientific">Flavobacterium caeni</name>
    <dbReference type="NCBI Taxonomy" id="490189"/>
    <lineage>
        <taxon>Bacteria</taxon>
        <taxon>Pseudomonadati</taxon>
        <taxon>Bacteroidota</taxon>
        <taxon>Flavobacteriia</taxon>
        <taxon>Flavobacteriales</taxon>
        <taxon>Flavobacteriaceae</taxon>
        <taxon>Flavobacterium</taxon>
    </lineage>
</organism>
<keyword evidence="4" id="KW-1185">Reference proteome</keyword>
<reference evidence="3 4" key="1">
    <citation type="submission" date="2016-10" db="EMBL/GenBank/DDBJ databases">
        <authorList>
            <person name="de Groot N.N."/>
        </authorList>
    </citation>
    <scope>NUCLEOTIDE SEQUENCE [LARGE SCALE GENOMIC DNA]</scope>
    <source>
        <strain evidence="3 4">CGMCC 1.7031</strain>
    </source>
</reference>
<evidence type="ECO:0000313" key="3">
    <source>
        <dbReference type="EMBL" id="SCY86452.1"/>
    </source>
</evidence>
<proteinExistence type="inferred from homology"/>
<dbReference type="Gene3D" id="3.90.1010.10">
    <property type="match status" value="1"/>
</dbReference>
<dbReference type="AlphaFoldDB" id="A0A1G5JDM3"/>
<evidence type="ECO:0000313" key="4">
    <source>
        <dbReference type="Proteomes" id="UP000199354"/>
    </source>
</evidence>
<protein>
    <submittedName>
        <fullName evidence="3">Cysteine desulfuration protein SufE</fullName>
    </submittedName>
</protein>
<dbReference type="RefSeq" id="WP_091144972.1">
    <property type="nucleotide sequence ID" value="NZ_FMVF01000013.1"/>
</dbReference>
<dbReference type="PANTHER" id="PTHR43597">
    <property type="entry name" value="SULFUR ACCEPTOR PROTEIN CSDE"/>
    <property type="match status" value="1"/>
</dbReference>
<dbReference type="OrthoDB" id="9799320at2"/>
<feature type="domain" description="Fe-S metabolism associated" evidence="2">
    <location>
        <begin position="13"/>
        <end position="132"/>
    </location>
</feature>
<name>A0A1G5JDM3_9FLAO</name>
<evidence type="ECO:0000256" key="1">
    <source>
        <dbReference type="ARBA" id="ARBA00010282"/>
    </source>
</evidence>
<evidence type="ECO:0000259" key="2">
    <source>
        <dbReference type="Pfam" id="PF02657"/>
    </source>
</evidence>
<comment type="similarity">
    <text evidence="1">Belongs to the SufE family.</text>
</comment>
<dbReference type="STRING" id="490189.SAMN02927903_02676"/>
<gene>
    <name evidence="3" type="ORF">SAMN02927903_02676</name>
</gene>
<dbReference type="Pfam" id="PF02657">
    <property type="entry name" value="SufE"/>
    <property type="match status" value="1"/>
</dbReference>
<dbReference type="Proteomes" id="UP000199354">
    <property type="component" value="Unassembled WGS sequence"/>
</dbReference>
<accession>A0A1G5JDM3</accession>
<dbReference type="InterPro" id="IPR003808">
    <property type="entry name" value="Fe-S_metab-assoc_dom"/>
</dbReference>
<dbReference type="SUPFAM" id="SSF82649">
    <property type="entry name" value="SufE/NifU"/>
    <property type="match status" value="1"/>
</dbReference>
<dbReference type="PANTHER" id="PTHR43597:SF5">
    <property type="entry name" value="SUFE-LIKE PROTEIN 2, CHLOROPLASTIC"/>
    <property type="match status" value="1"/>
</dbReference>
<dbReference type="EMBL" id="FMVF01000013">
    <property type="protein sequence ID" value="SCY86452.1"/>
    <property type="molecule type" value="Genomic_DNA"/>
</dbReference>
<sequence>MTIKEIQDEIVDEFAMFDPQDWDERYQYVIDLGKTLPVIQEQYKTESNLIKGCQSKVWLHGEQQDGKVVFSADSDAILTKGIIAILIRVFSHQKAADILAADTQFIDQIGLREHLSPTRANGLVSMVKQIKMYALAFDSQNN</sequence>